<gene>
    <name evidence="2" type="ORF">QO002_004362</name>
</gene>
<comment type="caution">
    <text evidence="2">The sequence shown here is derived from an EMBL/GenBank/DDBJ whole genome shotgun (WGS) entry which is preliminary data.</text>
</comment>
<protein>
    <recommendedName>
        <fullName evidence="4">Collagen triple helix repeat-containing protein</fullName>
    </recommendedName>
</protein>
<dbReference type="Proteomes" id="UP001230207">
    <property type="component" value="Unassembled WGS sequence"/>
</dbReference>
<evidence type="ECO:0000256" key="1">
    <source>
        <dbReference type="SAM" id="MobiDB-lite"/>
    </source>
</evidence>
<dbReference type="SUPFAM" id="SSF50969">
    <property type="entry name" value="YVTN repeat-like/Quinoprotein amine dehydrogenase"/>
    <property type="match status" value="1"/>
</dbReference>
<dbReference type="InterPro" id="IPR011044">
    <property type="entry name" value="Quino_amine_DH_bsu"/>
</dbReference>
<accession>A0ABU0BV80</accession>
<dbReference type="SUPFAM" id="SSF75011">
    <property type="entry name" value="3-carboxy-cis,cis-mucoante lactonizing enzyme"/>
    <property type="match status" value="1"/>
</dbReference>
<dbReference type="EMBL" id="JAUSVF010000002">
    <property type="protein sequence ID" value="MDQ0322156.1"/>
    <property type="molecule type" value="Genomic_DNA"/>
</dbReference>
<keyword evidence="3" id="KW-1185">Reference proteome</keyword>
<sequence>MLDDQTKSCLPCGLHEPRRNNYFDGKLLVSRDFVDEQDYGRGHRRLNNALLHGTGTVCGLKIVQHPADGCRSEFVVVQPGMALDCCGNEIIVPEQTGVNVAKMLAEDPDLAAALDGSKHLFIAIERCDSGVEAVPVILPGCGAGGATNFGRIAERFKFVLSARDPNDLTPEEVPVTAKLEWVHTLSFGAQTPRAMHINDSEQWLQIAVDNNAKGAHLYLHDRDTQDLVSLLEMGGTSTDTASSREARLVFAAGIFKIDGADVSGIGVWKASDVHVESAPLAVMQPDLRSSRLAVSPTSGALFILNFTNAEASLTSISAENLGKWLADPARGKLPDVTASFKFEHGFGTDKDAPLRGASMIQFSHDGRFLAIAAPGPKPAEKLYVVDVSKFNAGMTAAEARVPDVEINNAERLCSVAWSLDDQFLYLLTNASGAEIRTTLLRFIMTGDQNRLKRQGRGVSLVANGVDLAVAPTETRAYVLVDAASVTRLTTIDMEVVKSEGAEPKAEELSNETITIDGVGTSLALASNGVRAYVAASDPDLEKLPDRGLVAVIDITEEDCGVHFDQIIDGCVHCEEDEDHAVVLGHLPNYNAVSKPRMVNPGEAGFNIVVIDNKKYRPIVPSAATLYEVVECILAHGVAEGPPGPRGDPGAEGTKGDPGQNGKSITGVTIALGPVGSAPTATTTDQPAGIIANLTLPAAAPGAPGPGGDAGIGIDKATIEYDSTILSPQVSISGDPPNRTLNIRLPVPEAAPTPELNTIVGVSWKHSEVFVDEGRFRALLQENGIAVGFERPVFWPQFTGSNDPGPTMLVELQRKFTMRAGQSFWVTLEQIEAHPIDELKFDPGDATLLTGWTVLPGAEKCQGFALKSGEGFQFGGLESDEVLRLVFYADFVLDADLRVPLDGSHIGGQLPTGRGGPGDTFRSWFTVTRG</sequence>
<dbReference type="RefSeq" id="WP_307233714.1">
    <property type="nucleotide sequence ID" value="NZ_JAUSVF010000002.1"/>
</dbReference>
<organism evidence="2 3">
    <name type="scientific">Pararhizobium capsulatum DSM 1112</name>
    <dbReference type="NCBI Taxonomy" id="1121113"/>
    <lineage>
        <taxon>Bacteria</taxon>
        <taxon>Pseudomonadati</taxon>
        <taxon>Pseudomonadota</taxon>
        <taxon>Alphaproteobacteria</taxon>
        <taxon>Hyphomicrobiales</taxon>
        <taxon>Rhizobiaceae</taxon>
        <taxon>Rhizobium/Agrobacterium group</taxon>
        <taxon>Pararhizobium</taxon>
    </lineage>
</organism>
<reference evidence="2 3" key="1">
    <citation type="submission" date="2023-07" db="EMBL/GenBank/DDBJ databases">
        <title>Genomic Encyclopedia of Type Strains, Phase IV (KMG-IV): sequencing the most valuable type-strain genomes for metagenomic binning, comparative biology and taxonomic classification.</title>
        <authorList>
            <person name="Goeker M."/>
        </authorList>
    </citation>
    <scope>NUCLEOTIDE SEQUENCE [LARGE SCALE GENOMIC DNA]</scope>
    <source>
        <strain evidence="2 3">DSM 1112</strain>
    </source>
</reference>
<evidence type="ECO:0008006" key="4">
    <source>
        <dbReference type="Google" id="ProtNLM"/>
    </source>
</evidence>
<name>A0ABU0BV80_9HYPH</name>
<dbReference type="Gene3D" id="2.130.10.10">
    <property type="entry name" value="YVTN repeat-like/Quinoprotein amine dehydrogenase"/>
    <property type="match status" value="1"/>
</dbReference>
<proteinExistence type="predicted"/>
<feature type="region of interest" description="Disordered" evidence="1">
    <location>
        <begin position="639"/>
        <end position="666"/>
    </location>
</feature>
<dbReference type="InterPro" id="IPR015943">
    <property type="entry name" value="WD40/YVTN_repeat-like_dom_sf"/>
</dbReference>
<evidence type="ECO:0000313" key="2">
    <source>
        <dbReference type="EMBL" id="MDQ0322156.1"/>
    </source>
</evidence>
<evidence type="ECO:0000313" key="3">
    <source>
        <dbReference type="Proteomes" id="UP001230207"/>
    </source>
</evidence>